<keyword evidence="6 7" id="KW-0472">Membrane</keyword>
<evidence type="ECO:0000256" key="1">
    <source>
        <dbReference type="ARBA" id="ARBA00004141"/>
    </source>
</evidence>
<feature type="transmembrane region" description="Helical" evidence="7">
    <location>
        <begin position="92"/>
        <end position="111"/>
    </location>
</feature>
<feature type="transmembrane region" description="Helical" evidence="7">
    <location>
        <begin position="307"/>
        <end position="329"/>
    </location>
</feature>
<dbReference type="RefSeq" id="WP_152767168.1">
    <property type="nucleotide sequence ID" value="NZ_WHNP01000069.1"/>
</dbReference>
<evidence type="ECO:0000313" key="9">
    <source>
        <dbReference type="EMBL" id="MPW22531.1"/>
    </source>
</evidence>
<keyword evidence="10" id="KW-1185">Reference proteome</keyword>
<dbReference type="Proteomes" id="UP000484381">
    <property type="component" value="Unassembled WGS sequence"/>
</dbReference>
<dbReference type="Pfam" id="PF00083">
    <property type="entry name" value="Sugar_tr"/>
    <property type="match status" value="1"/>
</dbReference>
<feature type="transmembrane region" description="Helical" evidence="7">
    <location>
        <begin position="273"/>
        <end position="295"/>
    </location>
</feature>
<organism evidence="9 10">
    <name type="scientific">Paraburkholderia franconis</name>
    <dbReference type="NCBI Taxonomy" id="2654983"/>
    <lineage>
        <taxon>Bacteria</taxon>
        <taxon>Pseudomonadati</taxon>
        <taxon>Pseudomonadota</taxon>
        <taxon>Betaproteobacteria</taxon>
        <taxon>Burkholderiales</taxon>
        <taxon>Burkholderiaceae</taxon>
        <taxon>Paraburkholderia</taxon>
    </lineage>
</organism>
<feature type="transmembrane region" description="Helical" evidence="7">
    <location>
        <begin position="24"/>
        <end position="52"/>
    </location>
</feature>
<evidence type="ECO:0000259" key="8">
    <source>
        <dbReference type="PROSITE" id="PS50850"/>
    </source>
</evidence>
<comment type="subcellular location">
    <subcellularLocation>
        <location evidence="1">Membrane</location>
        <topology evidence="1">Multi-pass membrane protein</topology>
    </subcellularLocation>
</comment>
<feature type="transmembrane region" description="Helical" evidence="7">
    <location>
        <begin position="181"/>
        <end position="204"/>
    </location>
</feature>
<dbReference type="GO" id="GO:0022857">
    <property type="term" value="F:transmembrane transporter activity"/>
    <property type="evidence" value="ECO:0007669"/>
    <property type="project" value="InterPro"/>
</dbReference>
<feature type="transmembrane region" description="Helical" evidence="7">
    <location>
        <begin position="430"/>
        <end position="451"/>
    </location>
</feature>
<evidence type="ECO:0000256" key="6">
    <source>
        <dbReference type="ARBA" id="ARBA00023136"/>
    </source>
</evidence>
<evidence type="ECO:0000256" key="2">
    <source>
        <dbReference type="ARBA" id="ARBA00010992"/>
    </source>
</evidence>
<dbReference type="GO" id="GO:0016020">
    <property type="term" value="C:membrane"/>
    <property type="evidence" value="ECO:0007669"/>
    <property type="project" value="UniProtKB-SubCell"/>
</dbReference>
<feature type="transmembrane region" description="Helical" evidence="7">
    <location>
        <begin position="64"/>
        <end position="85"/>
    </location>
</feature>
<accession>A0A7X1NJD0</accession>
<protein>
    <submittedName>
        <fullName evidence="9">MFS transporter</fullName>
    </submittedName>
</protein>
<evidence type="ECO:0000256" key="3">
    <source>
        <dbReference type="ARBA" id="ARBA00022448"/>
    </source>
</evidence>
<feature type="domain" description="Major facilitator superfamily (MFS) profile" evidence="8">
    <location>
        <begin position="27"/>
        <end position="455"/>
    </location>
</feature>
<feature type="transmembrane region" description="Helical" evidence="7">
    <location>
        <begin position="150"/>
        <end position="169"/>
    </location>
</feature>
<feature type="transmembrane region" description="Helical" evidence="7">
    <location>
        <begin position="341"/>
        <end position="360"/>
    </location>
</feature>
<dbReference type="PANTHER" id="PTHR23511:SF34">
    <property type="entry name" value="SYNAPTIC VESICLE GLYCOPROTEIN 2"/>
    <property type="match status" value="1"/>
</dbReference>
<gene>
    <name evidence="9" type="ORF">GCT13_38375</name>
</gene>
<keyword evidence="3" id="KW-0813">Transport</keyword>
<dbReference type="Gene3D" id="1.20.1250.20">
    <property type="entry name" value="MFS general substrate transporter like domains"/>
    <property type="match status" value="1"/>
</dbReference>
<proteinExistence type="inferred from homology"/>
<dbReference type="SUPFAM" id="SSF103473">
    <property type="entry name" value="MFS general substrate transporter"/>
    <property type="match status" value="1"/>
</dbReference>
<sequence>MDNQPPSPALLLARLQRIPTTWHSWVIVLLAAGALVIEALNIGSLSITLPIIKKTMALTPRDTGMLAASSALGIVIGMIPTGYLADRFGRKRLLIFGVMWFAGGTAISAFSPNFPTLVVLRGMTGFGMAPAFIMPYTLTSEIVSSTTRTAFAGLLETALGVGYLLPPIIGMAVIPNFPPEYGWRVFTFLCGVPVIYVVLIWRFLPESPRWLHRVGRYHEADGIICRFEAIAERKCGKRLPLAVVDAVTESVSASDYTAPKFWWSLGQVWKPPYLFRTIVMTIGATSLFSMFYISVNYLPSIFLEKKVVLESALFFTLITTATQIPWKILNGIAAEHFGRKKVFFVYTILAAISTYEFTLAQSTLTMVLWGMVMFSSSGASPSFKMWYAEQYPTRIRATGQSVVEGLGGRFFGGVVWTAVFPVLLSNVGLHLSMMIGVGIMIAGMLVVTAFAPETARRTVESLEAA</sequence>
<dbReference type="InterPro" id="IPR005829">
    <property type="entry name" value="Sugar_transporter_CS"/>
</dbReference>
<evidence type="ECO:0000313" key="10">
    <source>
        <dbReference type="Proteomes" id="UP000484381"/>
    </source>
</evidence>
<dbReference type="PROSITE" id="PS00216">
    <property type="entry name" value="SUGAR_TRANSPORT_1"/>
    <property type="match status" value="1"/>
</dbReference>
<name>A0A7X1NJD0_9BURK</name>
<evidence type="ECO:0000256" key="5">
    <source>
        <dbReference type="ARBA" id="ARBA00022989"/>
    </source>
</evidence>
<comment type="similarity">
    <text evidence="2">Belongs to the major facilitator superfamily. Sugar transporter (TC 2.A.1.1) family.</text>
</comment>
<dbReference type="PANTHER" id="PTHR23511">
    <property type="entry name" value="SYNAPTIC VESICLE GLYCOPROTEIN 2"/>
    <property type="match status" value="1"/>
</dbReference>
<dbReference type="InterPro" id="IPR036259">
    <property type="entry name" value="MFS_trans_sf"/>
</dbReference>
<comment type="caution">
    <text evidence="9">The sequence shown here is derived from an EMBL/GenBank/DDBJ whole genome shotgun (WGS) entry which is preliminary data.</text>
</comment>
<keyword evidence="5 7" id="KW-1133">Transmembrane helix</keyword>
<dbReference type="EMBL" id="WHNP01000069">
    <property type="protein sequence ID" value="MPW22531.1"/>
    <property type="molecule type" value="Genomic_DNA"/>
</dbReference>
<dbReference type="InterPro" id="IPR005828">
    <property type="entry name" value="MFS_sugar_transport-like"/>
</dbReference>
<evidence type="ECO:0000256" key="7">
    <source>
        <dbReference type="SAM" id="Phobius"/>
    </source>
</evidence>
<dbReference type="InterPro" id="IPR020846">
    <property type="entry name" value="MFS_dom"/>
</dbReference>
<dbReference type="AlphaFoldDB" id="A0A7X1NJD0"/>
<evidence type="ECO:0000256" key="4">
    <source>
        <dbReference type="ARBA" id="ARBA00022692"/>
    </source>
</evidence>
<reference evidence="9 10" key="1">
    <citation type="submission" date="2019-10" db="EMBL/GenBank/DDBJ databases">
        <title>Paraburkholderia sp. isolated from nodules of Mimosa pudica from Brazilian Atlantic Forest soils.</title>
        <authorList>
            <person name="Paulitsch F."/>
            <person name="Hungria M."/>
            <person name="Dall'Agnol R."/>
        </authorList>
    </citation>
    <scope>NUCLEOTIDE SEQUENCE [LARGE SCALE GENOMIC DNA]</scope>
    <source>
        <strain evidence="9 10">CNPSo 3157</strain>
    </source>
</reference>
<dbReference type="PROSITE" id="PS50850">
    <property type="entry name" value="MFS"/>
    <property type="match status" value="1"/>
</dbReference>
<feature type="transmembrane region" description="Helical" evidence="7">
    <location>
        <begin position="117"/>
        <end position="138"/>
    </location>
</feature>
<keyword evidence="4 7" id="KW-0812">Transmembrane</keyword>